<evidence type="ECO:0000256" key="4">
    <source>
        <dbReference type="ARBA" id="ARBA00022475"/>
    </source>
</evidence>
<dbReference type="InterPro" id="IPR044492">
    <property type="entry name" value="P_typ_ATPase_HD_dom"/>
</dbReference>
<keyword evidence="9 17" id="KW-0460">Magnesium</keyword>
<dbReference type="SFLD" id="SFLDS00003">
    <property type="entry name" value="Haloacid_Dehalogenase"/>
    <property type="match status" value="1"/>
</dbReference>
<dbReference type="InterPro" id="IPR032631">
    <property type="entry name" value="P-type_ATPase_N"/>
</dbReference>
<organism evidence="23 24">
    <name type="scientific">Steinernema hermaphroditum</name>
    <dbReference type="NCBI Taxonomy" id="289476"/>
    <lineage>
        <taxon>Eukaryota</taxon>
        <taxon>Metazoa</taxon>
        <taxon>Ecdysozoa</taxon>
        <taxon>Nematoda</taxon>
        <taxon>Chromadorea</taxon>
        <taxon>Rhabditida</taxon>
        <taxon>Tylenchina</taxon>
        <taxon>Panagrolaimomorpha</taxon>
        <taxon>Strongyloidoidea</taxon>
        <taxon>Steinernematidae</taxon>
        <taxon>Steinernema</taxon>
    </lineage>
</organism>
<evidence type="ECO:0000256" key="3">
    <source>
        <dbReference type="ARBA" id="ARBA00008109"/>
    </source>
</evidence>
<dbReference type="SUPFAM" id="SSF56784">
    <property type="entry name" value="HAD-like"/>
    <property type="match status" value="1"/>
</dbReference>
<dbReference type="PROSITE" id="PS00154">
    <property type="entry name" value="ATPASE_E1_E2"/>
    <property type="match status" value="1"/>
</dbReference>
<feature type="domain" description="P-type ATPase A" evidence="20">
    <location>
        <begin position="111"/>
        <end position="170"/>
    </location>
</feature>
<comment type="caution">
    <text evidence="23">The sequence shown here is derived from an EMBL/GenBank/DDBJ whole genome shotgun (WGS) entry which is preliminary data.</text>
</comment>
<dbReference type="NCBIfam" id="TIGR01652">
    <property type="entry name" value="ATPase-Plipid"/>
    <property type="match status" value="1"/>
</dbReference>
<comment type="catalytic activity">
    <reaction evidence="14">
        <text>a 1,2-diacyl-sn-glycero-3-phospho-L-serine(out) + ATP + H2O = a 1,2-diacyl-sn-glycero-3-phospho-L-serine(in) + ADP + phosphate + H(+)</text>
        <dbReference type="Rhea" id="RHEA:38567"/>
        <dbReference type="ChEBI" id="CHEBI:15377"/>
        <dbReference type="ChEBI" id="CHEBI:15378"/>
        <dbReference type="ChEBI" id="CHEBI:30616"/>
        <dbReference type="ChEBI" id="CHEBI:43474"/>
        <dbReference type="ChEBI" id="CHEBI:57262"/>
        <dbReference type="ChEBI" id="CHEBI:456216"/>
    </reaction>
    <physiologicalReaction direction="left-to-right" evidence="14">
        <dbReference type="Rhea" id="RHEA:38568"/>
    </physiologicalReaction>
</comment>
<feature type="binding site" evidence="16">
    <location>
        <position position="761"/>
    </location>
    <ligand>
        <name>ATP</name>
        <dbReference type="ChEBI" id="CHEBI:30616"/>
    </ligand>
</feature>
<evidence type="ECO:0000256" key="1">
    <source>
        <dbReference type="ARBA" id="ARBA00004141"/>
    </source>
</evidence>
<dbReference type="Pfam" id="PF13246">
    <property type="entry name" value="Cation_ATPase"/>
    <property type="match status" value="1"/>
</dbReference>
<dbReference type="InterPro" id="IPR001757">
    <property type="entry name" value="P_typ_ATPase"/>
</dbReference>
<feature type="transmembrane region" description="Helical" evidence="18">
    <location>
        <begin position="931"/>
        <end position="954"/>
    </location>
</feature>
<dbReference type="SUPFAM" id="SSF81653">
    <property type="entry name" value="Calcium ATPase, transduction domain A"/>
    <property type="match status" value="1"/>
</dbReference>
<dbReference type="InterPro" id="IPR023214">
    <property type="entry name" value="HAD_sf"/>
</dbReference>
<dbReference type="GO" id="GO:0140326">
    <property type="term" value="F:ATPase-coupled intramembrane lipid transporter activity"/>
    <property type="evidence" value="ECO:0007669"/>
    <property type="project" value="UniProtKB-EC"/>
</dbReference>
<dbReference type="AlphaFoldDB" id="A0AA39M215"/>
<evidence type="ECO:0000256" key="6">
    <source>
        <dbReference type="ARBA" id="ARBA00022723"/>
    </source>
</evidence>
<feature type="binding site" evidence="16">
    <location>
        <position position="464"/>
    </location>
    <ligand>
        <name>ATP</name>
        <dbReference type="ChEBI" id="CHEBI:30616"/>
    </ligand>
</feature>
<dbReference type="Gene3D" id="2.70.150.10">
    <property type="entry name" value="Calcium-transporting ATPase, cytoplasmic transduction domain A"/>
    <property type="match status" value="1"/>
</dbReference>
<dbReference type="PANTHER" id="PTHR24092">
    <property type="entry name" value="PROBABLE PHOSPHOLIPID-TRANSPORTING ATPASE"/>
    <property type="match status" value="1"/>
</dbReference>
<dbReference type="GO" id="GO:0000287">
    <property type="term" value="F:magnesium ion binding"/>
    <property type="evidence" value="ECO:0007669"/>
    <property type="project" value="UniProtKB-UniRule"/>
</dbReference>
<feature type="binding site" evidence="16">
    <location>
        <position position="384"/>
    </location>
    <ligand>
        <name>ATP</name>
        <dbReference type="ChEBI" id="CHEBI:30616"/>
    </ligand>
</feature>
<feature type="binding site" evidence="16">
    <location>
        <position position="643"/>
    </location>
    <ligand>
        <name>ATP</name>
        <dbReference type="ChEBI" id="CHEBI:30616"/>
    </ligand>
</feature>
<feature type="binding site" evidence="16">
    <location>
        <position position="383"/>
    </location>
    <ligand>
        <name>ATP</name>
        <dbReference type="ChEBI" id="CHEBI:30616"/>
    </ligand>
</feature>
<evidence type="ECO:0000256" key="13">
    <source>
        <dbReference type="ARBA" id="ARBA00034036"/>
    </source>
</evidence>
<evidence type="ECO:0000256" key="10">
    <source>
        <dbReference type="ARBA" id="ARBA00022967"/>
    </source>
</evidence>
<evidence type="ECO:0000256" key="2">
    <source>
        <dbReference type="ARBA" id="ARBA00004236"/>
    </source>
</evidence>
<evidence type="ECO:0000256" key="16">
    <source>
        <dbReference type="PIRSR" id="PIRSR606539-2"/>
    </source>
</evidence>
<feature type="binding site" evidence="16">
    <location>
        <position position="738"/>
    </location>
    <ligand>
        <name>ATP</name>
        <dbReference type="ChEBI" id="CHEBI:30616"/>
    </ligand>
</feature>
<feature type="transmembrane region" description="Helical" evidence="18">
    <location>
        <begin position="314"/>
        <end position="333"/>
    </location>
</feature>
<dbReference type="FunFam" id="3.40.50.1000:FF:000190">
    <property type="entry name" value="Phospholipid-transporting ATPase"/>
    <property type="match status" value="1"/>
</dbReference>
<feature type="transmembrane region" description="Helical" evidence="18">
    <location>
        <begin position="897"/>
        <end position="919"/>
    </location>
</feature>
<dbReference type="EMBL" id="JAUCMV010000002">
    <property type="protein sequence ID" value="KAK0417962.1"/>
    <property type="molecule type" value="Genomic_DNA"/>
</dbReference>
<comment type="catalytic activity">
    <reaction evidence="13 18">
        <text>ATP + H2O + phospholipidSide 1 = ADP + phosphate + phospholipidSide 2.</text>
        <dbReference type="EC" id="7.6.2.1"/>
    </reaction>
</comment>
<feature type="binding site" evidence="17">
    <location>
        <position position="762"/>
    </location>
    <ligand>
        <name>Mg(2+)</name>
        <dbReference type="ChEBI" id="CHEBI:18420"/>
    </ligand>
</feature>
<evidence type="ECO:0000256" key="12">
    <source>
        <dbReference type="ARBA" id="ARBA00023136"/>
    </source>
</evidence>
<feature type="binding site" evidence="16">
    <location>
        <position position="562"/>
    </location>
    <ligand>
        <name>ATP</name>
        <dbReference type="ChEBI" id="CHEBI:30616"/>
    </ligand>
</feature>
<feature type="binding site" evidence="17">
    <location>
        <position position="758"/>
    </location>
    <ligand>
        <name>Mg(2+)</name>
        <dbReference type="ChEBI" id="CHEBI:18420"/>
    </ligand>
</feature>
<dbReference type="CDD" id="cd02073">
    <property type="entry name" value="P-type_ATPase_APLT_Dnf-like"/>
    <property type="match status" value="1"/>
</dbReference>
<dbReference type="SFLD" id="SFLDG00002">
    <property type="entry name" value="C1.7:_P-type_atpase_like"/>
    <property type="match status" value="1"/>
</dbReference>
<dbReference type="FunFam" id="2.70.150.10:FF:000021">
    <property type="entry name" value="Phospholipid-transporting ATPase"/>
    <property type="match status" value="1"/>
</dbReference>
<dbReference type="GO" id="GO:0005886">
    <property type="term" value="C:plasma membrane"/>
    <property type="evidence" value="ECO:0007669"/>
    <property type="project" value="UniProtKB-SubCell"/>
</dbReference>
<dbReference type="Pfam" id="PF16212">
    <property type="entry name" value="PhoLip_ATPase_C"/>
    <property type="match status" value="1"/>
</dbReference>
<evidence type="ECO:0000256" key="8">
    <source>
        <dbReference type="ARBA" id="ARBA00022840"/>
    </source>
</evidence>
<feature type="domain" description="P-type ATPase N-terminal" evidence="21">
    <location>
        <begin position="15"/>
        <end position="78"/>
    </location>
</feature>
<feature type="binding site" evidence="16">
    <location>
        <position position="642"/>
    </location>
    <ligand>
        <name>ATP</name>
        <dbReference type="ChEBI" id="CHEBI:30616"/>
    </ligand>
</feature>
<evidence type="ECO:0000313" key="23">
    <source>
        <dbReference type="EMBL" id="KAK0417962.1"/>
    </source>
</evidence>
<feature type="active site" description="4-aspartylphosphate intermediate" evidence="15">
    <location>
        <position position="383"/>
    </location>
</feature>
<feature type="binding site" evidence="17">
    <location>
        <position position="385"/>
    </location>
    <ligand>
        <name>Mg(2+)</name>
        <dbReference type="ChEBI" id="CHEBI:18420"/>
    </ligand>
</feature>
<dbReference type="Gene3D" id="3.40.1110.10">
    <property type="entry name" value="Calcium-transporting ATPase, cytoplasmic domain N"/>
    <property type="match status" value="1"/>
</dbReference>
<keyword evidence="5 18" id="KW-0812">Transmembrane</keyword>
<feature type="transmembrane region" description="Helical" evidence="18">
    <location>
        <begin position="961"/>
        <end position="985"/>
    </location>
</feature>
<dbReference type="InterPro" id="IPR023299">
    <property type="entry name" value="ATPase_P-typ_cyto_dom_N"/>
</dbReference>
<feature type="region of interest" description="Disordered" evidence="19">
    <location>
        <begin position="1182"/>
        <end position="1203"/>
    </location>
</feature>
<dbReference type="Gene3D" id="3.40.50.1000">
    <property type="entry name" value="HAD superfamily/HAD-like"/>
    <property type="match status" value="1"/>
</dbReference>
<evidence type="ECO:0000313" key="24">
    <source>
        <dbReference type="Proteomes" id="UP001175271"/>
    </source>
</evidence>
<dbReference type="InterPro" id="IPR032630">
    <property type="entry name" value="P_typ_ATPase_c"/>
</dbReference>
<dbReference type="EC" id="7.6.2.1" evidence="18"/>
<feature type="binding site" evidence="16">
    <location>
        <position position="762"/>
    </location>
    <ligand>
        <name>ATP</name>
        <dbReference type="ChEBI" id="CHEBI:30616"/>
    </ligand>
</feature>
<keyword evidence="11 18" id="KW-1133">Transmembrane helix</keyword>
<keyword evidence="4" id="KW-1003">Cell membrane</keyword>
<dbReference type="InterPro" id="IPR023298">
    <property type="entry name" value="ATPase_P-typ_TM_dom_sf"/>
</dbReference>
<dbReference type="Pfam" id="PF00122">
    <property type="entry name" value="E1-E2_ATPase"/>
    <property type="match status" value="1"/>
</dbReference>
<keyword evidence="7 16" id="KW-0547">Nucleotide-binding</keyword>
<feature type="binding site" evidence="16">
    <location>
        <position position="644"/>
    </location>
    <ligand>
        <name>ATP</name>
        <dbReference type="ChEBI" id="CHEBI:30616"/>
    </ligand>
</feature>
<dbReference type="SFLD" id="SFLDF00027">
    <property type="entry name" value="p-type_atpase"/>
    <property type="match status" value="1"/>
</dbReference>
<evidence type="ECO:0000256" key="14">
    <source>
        <dbReference type="ARBA" id="ARBA00051303"/>
    </source>
</evidence>
<dbReference type="GO" id="GO:0005802">
    <property type="term" value="C:trans-Golgi network"/>
    <property type="evidence" value="ECO:0007669"/>
    <property type="project" value="TreeGrafter"/>
</dbReference>
<dbReference type="GO" id="GO:0005524">
    <property type="term" value="F:ATP binding"/>
    <property type="evidence" value="ECO:0007669"/>
    <property type="project" value="UniProtKB-UniRule"/>
</dbReference>
<evidence type="ECO:0000256" key="7">
    <source>
        <dbReference type="ARBA" id="ARBA00022741"/>
    </source>
</evidence>
<evidence type="ECO:0000256" key="5">
    <source>
        <dbReference type="ARBA" id="ARBA00022692"/>
    </source>
</evidence>
<sequence>MPPSTEAIHAISRTIHINCAHQPEKFCTNEISTCKYSALSFFPRFLLEQFRRYNNVFFLIIALLQQIPDVSPTGRYTTAVPFLIILSISALKEIFEDVKRRRMDSTVNSYSTQILKNGQWIETKWKNVSVGDIVKVEDGQLFPADLILLSSSEPQGMAYIETSNLDGETNLKIRQGLDCTSHLIRGDLISKFTAEIECEPPSRHVSEYTGTLKMDSTQRPLGPNQLLLRGARLKNTHWIFGAVVYTGHDAKLLMNSKAAPLKRSNVDTMTNHRILFLFFTLVTLAVVSAIGAYFFDSNYLPNAFYLNAVDTPHFAWNVLTFFILYNNLIPISLQVTLELVRFFQASYINCDLEMYHAPTDTPACARTSNLNEELGQVKFVMSDKTGTLTRNVMKFKRCTVGGVNYGNDQSEAFDDMSLLDDLNNQNDNAEYIRDFLTMMAVCHTIVPEYDESGQILYQGSSPDEGALVRGAASMKFAFHTRKPQSVVIKAIEQDVTYEVLNVLEFTSDRKRMGVIVKTADNALKLFIKGADNVIIERLSMGQEEMVEKVRDHLMEYASHGYRTLCFASADLDPEFYRKWAVGFHASSIAIERREELLAEAAEAIERNLTLIGATAIEDKLQDHVPVTIRALMAADIRIWMLTGDKRETAINIAQSSALCTPNTNLMILDKRSYDETYEKLVTFNEKARRFVETDREFALVLDGGSLHHALTGESRYLFAQLAMICRAVVCCRMTPMQKAEVVELVRSFGDHVVMAVGDGANDVAMIQAANVGIGISGEEGLRAASASDYSIAQFHYLRRLLLVHGAWNFDRSVKVILYSFYKNICLYIIELWFAFFSAFSGQTIFERWTISMFNVIFTAWPPVILGLFDRPVSEEQMLRYPALYCSFQRRAFSMKQFSLWIGMALWHSLLLFFLSYGYLYDGVAWSNGRTGGWLMLGNTAYTMVVTTVCLKALLECDSWTWVIALFSIGSFVLWFIMFAIYAWIWPTLPLGADMSGMAHIMMSSSSFWFAFLLIPTTTLITDVVLKGIRTTVFPSPRDLACMSERSARKANGYFPQSSRVAYATNLPPTQVRPRAVSEISETHVLNGNGAEADARGTYGSTEMIQLGPGASSTNAVYCNSAISTSSLAEPNSFEPPAQESQSGSLIERARLLHVRQIQSESSSIALEDQALHGYAFSQEEGGAVAQTELIRNSDSTRKKPQGL</sequence>
<keyword evidence="6 17" id="KW-0479">Metal-binding</keyword>
<feature type="transmembrane region" description="Helical" evidence="18">
    <location>
        <begin position="1005"/>
        <end position="1025"/>
    </location>
</feature>
<keyword evidence="12 18" id="KW-0472">Membrane</keyword>
<evidence type="ECO:0000256" key="11">
    <source>
        <dbReference type="ARBA" id="ARBA00022989"/>
    </source>
</evidence>
<dbReference type="InterPro" id="IPR008250">
    <property type="entry name" value="ATPase_P-typ_transduc_dom_A_sf"/>
</dbReference>
<dbReference type="InterPro" id="IPR006539">
    <property type="entry name" value="P-type_ATPase_IV"/>
</dbReference>
<gene>
    <name evidence="23" type="ORF">QR680_013300</name>
</gene>
<dbReference type="PANTHER" id="PTHR24092:SF150">
    <property type="entry name" value="PHOSPHOLIPID-TRANSPORTING ATPASE"/>
    <property type="match status" value="1"/>
</dbReference>
<evidence type="ECO:0000259" key="20">
    <source>
        <dbReference type="Pfam" id="PF00122"/>
    </source>
</evidence>
<dbReference type="SUPFAM" id="SSF81665">
    <property type="entry name" value="Calcium ATPase, transmembrane domain M"/>
    <property type="match status" value="1"/>
</dbReference>
<reference evidence="23" key="1">
    <citation type="submission" date="2023-06" db="EMBL/GenBank/DDBJ databases">
        <title>Genomic analysis of the entomopathogenic nematode Steinernema hermaphroditum.</title>
        <authorList>
            <person name="Schwarz E.M."/>
            <person name="Heppert J.K."/>
            <person name="Baniya A."/>
            <person name="Schwartz H.T."/>
            <person name="Tan C.-H."/>
            <person name="Antoshechkin I."/>
            <person name="Sternberg P.W."/>
            <person name="Goodrich-Blair H."/>
            <person name="Dillman A.R."/>
        </authorList>
    </citation>
    <scope>NUCLEOTIDE SEQUENCE</scope>
    <source>
        <strain evidence="23">PS9179</strain>
        <tissue evidence="23">Whole animal</tissue>
    </source>
</reference>
<evidence type="ECO:0000259" key="22">
    <source>
        <dbReference type="Pfam" id="PF16212"/>
    </source>
</evidence>
<keyword evidence="8 16" id="KW-0067">ATP-binding</keyword>
<dbReference type="GO" id="GO:0016887">
    <property type="term" value="F:ATP hydrolysis activity"/>
    <property type="evidence" value="ECO:0007669"/>
    <property type="project" value="InterPro"/>
</dbReference>
<dbReference type="NCBIfam" id="TIGR01494">
    <property type="entry name" value="ATPase_P-type"/>
    <property type="match status" value="1"/>
</dbReference>
<feature type="domain" description="P-type ATPase C-terminal" evidence="22">
    <location>
        <begin position="784"/>
        <end position="1035"/>
    </location>
</feature>
<dbReference type="Proteomes" id="UP001175271">
    <property type="component" value="Unassembled WGS sequence"/>
</dbReference>
<protein>
    <recommendedName>
        <fullName evidence="18">Phospholipid-transporting ATPase</fullName>
        <ecNumber evidence="18">7.6.2.1</ecNumber>
    </recommendedName>
</protein>
<feature type="binding site" evidence="16">
    <location>
        <position position="385"/>
    </location>
    <ligand>
        <name>ATP</name>
        <dbReference type="ChEBI" id="CHEBI:30616"/>
    </ligand>
</feature>
<comment type="subcellular location">
    <subcellularLocation>
        <location evidence="2">Cell membrane</location>
    </subcellularLocation>
    <subcellularLocation>
        <location evidence="1 18">Membrane</location>
        <topology evidence="1 18">Multi-pass membrane protein</topology>
    </subcellularLocation>
</comment>
<feature type="binding site" evidence="17">
    <location>
        <position position="383"/>
    </location>
    <ligand>
        <name>Mg(2+)</name>
        <dbReference type="ChEBI" id="CHEBI:18420"/>
    </ligand>
</feature>
<feature type="transmembrane region" description="Helical" evidence="18">
    <location>
        <begin position="824"/>
        <end position="844"/>
    </location>
</feature>
<proteinExistence type="inferred from homology"/>
<keyword evidence="24" id="KW-1185">Reference proteome</keyword>
<evidence type="ECO:0000256" key="18">
    <source>
        <dbReference type="RuleBase" id="RU362033"/>
    </source>
</evidence>
<evidence type="ECO:0000259" key="21">
    <source>
        <dbReference type="Pfam" id="PF16209"/>
    </source>
</evidence>
<dbReference type="Pfam" id="PF16209">
    <property type="entry name" value="PhoLip_ATPase_N"/>
    <property type="match status" value="1"/>
</dbReference>
<feature type="transmembrane region" description="Helical" evidence="18">
    <location>
        <begin position="274"/>
        <end position="294"/>
    </location>
</feature>
<feature type="binding site" evidence="16">
    <location>
        <position position="505"/>
    </location>
    <ligand>
        <name>ATP</name>
        <dbReference type="ChEBI" id="CHEBI:30616"/>
    </ligand>
</feature>
<feature type="transmembrane region" description="Helical" evidence="18">
    <location>
        <begin position="850"/>
        <end position="868"/>
    </location>
</feature>
<dbReference type="InterPro" id="IPR059000">
    <property type="entry name" value="ATPase_P-type_domA"/>
</dbReference>
<name>A0AA39M215_9BILA</name>
<dbReference type="SUPFAM" id="SSF81660">
    <property type="entry name" value="Metal cation-transporting ATPase, ATP-binding domain N"/>
    <property type="match status" value="1"/>
</dbReference>
<evidence type="ECO:0000256" key="9">
    <source>
        <dbReference type="ARBA" id="ARBA00022842"/>
    </source>
</evidence>
<feature type="binding site" evidence="16">
    <location>
        <position position="528"/>
    </location>
    <ligand>
        <name>ATP</name>
        <dbReference type="ChEBI" id="CHEBI:30616"/>
    </ligand>
</feature>
<comment type="cofactor">
    <cofactor evidence="17">
        <name>Mg(2+)</name>
        <dbReference type="ChEBI" id="CHEBI:18420"/>
    </cofactor>
</comment>
<dbReference type="GO" id="GO:0045332">
    <property type="term" value="P:phospholipid translocation"/>
    <property type="evidence" value="ECO:0007669"/>
    <property type="project" value="TreeGrafter"/>
</dbReference>
<comment type="similarity">
    <text evidence="3 18">Belongs to the cation transport ATPase (P-type) (TC 3.A.3) family. Type IV subfamily.</text>
</comment>
<evidence type="ECO:0000256" key="19">
    <source>
        <dbReference type="SAM" id="MobiDB-lite"/>
    </source>
</evidence>
<evidence type="ECO:0000256" key="17">
    <source>
        <dbReference type="PIRSR" id="PIRSR606539-3"/>
    </source>
</evidence>
<keyword evidence="10 18" id="KW-1278">Translocase</keyword>
<dbReference type="PRINTS" id="PR00119">
    <property type="entry name" value="CATATPASE"/>
</dbReference>
<accession>A0AA39M215</accession>
<feature type="binding site" evidence="16">
    <location>
        <position position="732"/>
    </location>
    <ligand>
        <name>ATP</name>
        <dbReference type="ChEBI" id="CHEBI:30616"/>
    </ligand>
</feature>
<dbReference type="InterPro" id="IPR036412">
    <property type="entry name" value="HAD-like_sf"/>
</dbReference>
<dbReference type="InterPro" id="IPR018303">
    <property type="entry name" value="ATPase_P-typ_P_site"/>
</dbReference>
<evidence type="ECO:0000256" key="15">
    <source>
        <dbReference type="PIRSR" id="PIRSR606539-1"/>
    </source>
</evidence>